<dbReference type="EMBL" id="CM037020">
    <property type="protein sequence ID" value="KAH7670601.1"/>
    <property type="molecule type" value="Genomic_DNA"/>
</dbReference>
<comment type="caution">
    <text evidence="1">The sequence shown here is derived from an EMBL/GenBank/DDBJ whole genome shotgun (WGS) entry which is preliminary data.</text>
</comment>
<name>A0ACB7VAH7_DIOAL</name>
<protein>
    <submittedName>
        <fullName evidence="1">Zinc finger RING/FYVE/PHD-type protein</fullName>
    </submittedName>
</protein>
<evidence type="ECO:0000313" key="2">
    <source>
        <dbReference type="Proteomes" id="UP000827976"/>
    </source>
</evidence>
<evidence type="ECO:0000313" key="1">
    <source>
        <dbReference type="EMBL" id="KAH7670601.1"/>
    </source>
</evidence>
<accession>A0ACB7VAH7</accession>
<proteinExistence type="predicted"/>
<keyword evidence="2" id="KW-1185">Reference proteome</keyword>
<sequence>MSHYKKRSHAANFRRLISASKANQRLTYACYTANLQCPHSHSPFHHVSFMIPISLSVAHGFGSHINSHSFTLLFFSLYLYPHYTSNHSLLLLFLFLLLLVFFLVLLLLLVQLLILRMGISSMPNVGEAFFPLMIVFNVLLPLGLLKDGVRWVVLHVMTSDCGDAHLEVVDDDDDDGDDEEEEEKEVEVLRLEEVEKDGDWCCVCLHGFEEGEEVSQVVSCRHFFHKECLGRWLGLSHRTCPLCRSQL</sequence>
<organism evidence="1 2">
    <name type="scientific">Dioscorea alata</name>
    <name type="common">Purple yam</name>
    <dbReference type="NCBI Taxonomy" id="55571"/>
    <lineage>
        <taxon>Eukaryota</taxon>
        <taxon>Viridiplantae</taxon>
        <taxon>Streptophyta</taxon>
        <taxon>Embryophyta</taxon>
        <taxon>Tracheophyta</taxon>
        <taxon>Spermatophyta</taxon>
        <taxon>Magnoliopsida</taxon>
        <taxon>Liliopsida</taxon>
        <taxon>Dioscoreales</taxon>
        <taxon>Dioscoreaceae</taxon>
        <taxon>Dioscorea</taxon>
    </lineage>
</organism>
<gene>
    <name evidence="1" type="ORF">IHE45_10G038600</name>
</gene>
<reference evidence="2" key="1">
    <citation type="journal article" date="2022" name="Nat. Commun.">
        <title>Chromosome evolution and the genetic basis of agronomically important traits in greater yam.</title>
        <authorList>
            <person name="Bredeson J.V."/>
            <person name="Lyons J.B."/>
            <person name="Oniyinde I.O."/>
            <person name="Okereke N.R."/>
            <person name="Kolade O."/>
            <person name="Nnabue I."/>
            <person name="Nwadili C.O."/>
            <person name="Hribova E."/>
            <person name="Parker M."/>
            <person name="Nwogha J."/>
            <person name="Shu S."/>
            <person name="Carlson J."/>
            <person name="Kariba R."/>
            <person name="Muthemba S."/>
            <person name="Knop K."/>
            <person name="Barton G.J."/>
            <person name="Sherwood A.V."/>
            <person name="Lopez-Montes A."/>
            <person name="Asiedu R."/>
            <person name="Jamnadass R."/>
            <person name="Muchugi A."/>
            <person name="Goodstein D."/>
            <person name="Egesi C.N."/>
            <person name="Featherston J."/>
            <person name="Asfaw A."/>
            <person name="Simpson G.G."/>
            <person name="Dolezel J."/>
            <person name="Hendre P.S."/>
            <person name="Van Deynze A."/>
            <person name="Kumar P.L."/>
            <person name="Obidiegwu J.E."/>
            <person name="Bhattacharjee R."/>
            <person name="Rokhsar D.S."/>
        </authorList>
    </citation>
    <scope>NUCLEOTIDE SEQUENCE [LARGE SCALE GENOMIC DNA]</scope>
    <source>
        <strain evidence="2">cv. TDa95/00328</strain>
    </source>
</reference>
<dbReference type="Proteomes" id="UP000827976">
    <property type="component" value="Chromosome 10"/>
</dbReference>